<dbReference type="CDD" id="cd16262">
    <property type="entry name" value="EFG_III"/>
    <property type="match status" value="1"/>
</dbReference>
<gene>
    <name evidence="5" type="primary">MEF2</name>
    <name evidence="7" type="ORF">BN860_00650g</name>
</gene>
<dbReference type="InterPro" id="IPR041095">
    <property type="entry name" value="EFG_II"/>
</dbReference>
<dbReference type="SUPFAM" id="SSF50447">
    <property type="entry name" value="Translation proteins"/>
    <property type="match status" value="1"/>
</dbReference>
<keyword evidence="2 5" id="KW-0648">Protein biosynthesis</keyword>
<dbReference type="InterPro" id="IPR035649">
    <property type="entry name" value="EFG_V"/>
</dbReference>
<sequence length="803" mass="89688">MISRAFYFVRPYTTRADLSRLRNIGIIAHIDAGKTTTTERMLYYSGKINRIGDVDQGDTITDFLPQERSRGITIQSAAISFNWQKKYKINLIDTPGHADFTFEVIRSVKVLDGCVTILDAVAGVEAQTEKVWKQSENIPKICFINKMDRDGAGYSRTVKELITKMQTKVALINLPFFEYDPDTQTNTFKGIIDLVNQKILKWDAEDPDRVEVMEALESSGEHLENFLKGREALVEVLGEFDENLVEYFLEEAGGDYLRVPADILNRSIRRATLAQYLTPVFCGASFRNIGVQPLLDAVVNYLPSPLEARFPEVNHRNMPMQYDPAVGVLMNHNKNLCVAFAFKVITDSIRGTMIFVRVYSGVLNSNNTVYNCSRDKKFKLGKLALLHANVYEETQKLYPGEIGVLTGATVADKVSTGDTIVTHSVKRDALKSLNKNIELNLKINPITVPPPVFVVCVEPKTLGNKRAMEEALSILIKEDPSLVVSKDEETGQTLLGGMGELHLEIARDRLLNDLNAEVHIGKVMVSYKESINSPTADVTTQNETGCRFSLSVAPIPLDIPIAETIASSSNNLKWYPLGGDNNYLIVENHESYRLDDWSFQVPYSAIINAIVSSSIAALQKGGKIANFPLHSCAVKLKGDWRIPLDLENVTDILPLTRHLISQALHSLRINDYSVLEPVMNLEVNVPQKHLGSVVQDLTAARKSHILSIDDEHELEESRGGLTSIDYHRMAQRQYLPPDITLKNAQLGEVGSGNKFIRAIVPLKEMVAYTNTIRSLTQGRGTFYLSYHGMDKVGQDRLESVIND</sequence>
<keyword evidence="1 5" id="KW-0547">Nucleotide-binding</keyword>
<evidence type="ECO:0000313" key="7">
    <source>
        <dbReference type="EMBL" id="CDF90423.1"/>
    </source>
</evidence>
<dbReference type="Gene3D" id="2.40.30.10">
    <property type="entry name" value="Translation factors"/>
    <property type="match status" value="1"/>
</dbReference>
<evidence type="ECO:0000256" key="1">
    <source>
        <dbReference type="ARBA" id="ARBA00022741"/>
    </source>
</evidence>
<keyword evidence="4 5" id="KW-0342">GTP-binding</keyword>
<dbReference type="InterPro" id="IPR000795">
    <property type="entry name" value="T_Tr_GTP-bd_dom"/>
</dbReference>
<evidence type="ECO:0000256" key="5">
    <source>
        <dbReference type="HAMAP-Rule" id="MF_03059"/>
    </source>
</evidence>
<dbReference type="EMBL" id="HG316460">
    <property type="protein sequence ID" value="CDF90423.1"/>
    <property type="molecule type" value="Genomic_DNA"/>
</dbReference>
<dbReference type="Proteomes" id="UP000019375">
    <property type="component" value="Unassembled WGS sequence"/>
</dbReference>
<dbReference type="PANTHER" id="PTHR43261">
    <property type="entry name" value="TRANSLATION ELONGATION FACTOR G-RELATED"/>
    <property type="match status" value="1"/>
</dbReference>
<name>A0A8J2T823_ZYGB2</name>
<dbReference type="InterPro" id="IPR053905">
    <property type="entry name" value="EF-G-like_DII"/>
</dbReference>
<organism evidence="7 8">
    <name type="scientific">Zygosaccharomyces bailii (strain CLIB 213 / ATCC 58445 / CBS 680 / BCRC 21525 / NBRC 1098 / NCYC 1416 / NRRL Y-2227)</name>
    <dbReference type="NCBI Taxonomy" id="1333698"/>
    <lineage>
        <taxon>Eukaryota</taxon>
        <taxon>Fungi</taxon>
        <taxon>Dikarya</taxon>
        <taxon>Ascomycota</taxon>
        <taxon>Saccharomycotina</taxon>
        <taxon>Saccharomycetes</taxon>
        <taxon>Saccharomycetales</taxon>
        <taxon>Saccharomycetaceae</taxon>
        <taxon>Zygosaccharomyces</taxon>
    </lineage>
</organism>
<dbReference type="SMART" id="SM00838">
    <property type="entry name" value="EFG_C"/>
    <property type="match status" value="1"/>
</dbReference>
<dbReference type="GO" id="GO:0005739">
    <property type="term" value="C:mitochondrion"/>
    <property type="evidence" value="ECO:0007669"/>
    <property type="project" value="UniProtKB-SubCell"/>
</dbReference>
<dbReference type="HAMAP" id="MF_03059">
    <property type="entry name" value="mEF_G_2"/>
    <property type="match status" value="1"/>
</dbReference>
<feature type="binding site" evidence="5">
    <location>
        <begin position="28"/>
        <end position="35"/>
    </location>
    <ligand>
        <name>GTP</name>
        <dbReference type="ChEBI" id="CHEBI:37565"/>
    </ligand>
</feature>
<dbReference type="GO" id="GO:0003924">
    <property type="term" value="F:GTPase activity"/>
    <property type="evidence" value="ECO:0007669"/>
    <property type="project" value="UniProtKB-UniRule"/>
</dbReference>
<dbReference type="PROSITE" id="PS00301">
    <property type="entry name" value="G_TR_1"/>
    <property type="match status" value="1"/>
</dbReference>
<dbReference type="Gene3D" id="3.40.50.300">
    <property type="entry name" value="P-loop containing nucleotide triphosphate hydrolases"/>
    <property type="match status" value="1"/>
</dbReference>
<dbReference type="NCBIfam" id="TIGR00231">
    <property type="entry name" value="small_GTP"/>
    <property type="match status" value="1"/>
</dbReference>
<dbReference type="PRINTS" id="PR00315">
    <property type="entry name" value="ELONGATNFCT"/>
</dbReference>
<keyword evidence="3 5" id="KW-0496">Mitochondrion</keyword>
<dbReference type="InterPro" id="IPR027417">
    <property type="entry name" value="P-loop_NTPase"/>
</dbReference>
<dbReference type="GO" id="GO:0005525">
    <property type="term" value="F:GTP binding"/>
    <property type="evidence" value="ECO:0007669"/>
    <property type="project" value="UniProtKB-UniRule"/>
</dbReference>
<dbReference type="Gene3D" id="3.30.70.240">
    <property type="match status" value="1"/>
</dbReference>
<dbReference type="CDD" id="cd01886">
    <property type="entry name" value="EF-G"/>
    <property type="match status" value="1"/>
</dbReference>
<reference evidence="8" key="1">
    <citation type="journal article" date="2013" name="Genome Announc.">
        <title>Genome sequence of the food spoilage yeast Zygosaccharomyces bailii CLIB 213(T).</title>
        <authorList>
            <person name="Galeote V."/>
            <person name="Bigey F."/>
            <person name="Devillers H."/>
            <person name="Neuveglise C."/>
            <person name="Dequin S."/>
        </authorList>
    </citation>
    <scope>NUCLEOTIDE SEQUENCE [LARGE SCALE GENOMIC DNA]</scope>
    <source>
        <strain evidence="8">CLIB 213 / ATCC 58445 / CBS 680 / CCRC 21525 / NBRC 1098 / NCYC 1416 / NRRL Y-2227</strain>
    </source>
</reference>
<protein>
    <recommendedName>
        <fullName evidence="5">Ribosome-releasing factor 2, mitochondrial</fullName>
        <shortName evidence="5">RRF2mt</shortName>
    </recommendedName>
    <alternativeName>
        <fullName evidence="5">Elongation factor G 2, mitochondrial</fullName>
        <shortName evidence="5">EF-G2mt</shortName>
        <shortName evidence="5">mEF-G 2</shortName>
    </alternativeName>
</protein>
<keyword evidence="8" id="KW-1185">Reference proteome</keyword>
<dbReference type="InterPro" id="IPR000640">
    <property type="entry name" value="EFG_V-like"/>
</dbReference>
<dbReference type="InterPro" id="IPR030851">
    <property type="entry name" value="EFG2"/>
</dbReference>
<dbReference type="InterPro" id="IPR031157">
    <property type="entry name" value="G_TR_CS"/>
</dbReference>
<dbReference type="Pfam" id="PF00009">
    <property type="entry name" value="GTP_EFTU"/>
    <property type="match status" value="1"/>
</dbReference>
<dbReference type="OrthoDB" id="198619at2759"/>
<comment type="subcellular location">
    <subcellularLocation>
        <location evidence="5">Mitochondrion</location>
    </subcellularLocation>
</comment>
<dbReference type="CDD" id="cd03713">
    <property type="entry name" value="EFG_mtEFG_C"/>
    <property type="match status" value="1"/>
</dbReference>
<dbReference type="GO" id="GO:0032790">
    <property type="term" value="P:ribosome disassembly"/>
    <property type="evidence" value="ECO:0007669"/>
    <property type="project" value="UniProtKB-UniRule"/>
</dbReference>
<dbReference type="InterPro" id="IPR009022">
    <property type="entry name" value="EFG_III"/>
</dbReference>
<accession>A0A8J2T823</accession>
<dbReference type="FunFam" id="3.40.50.300:FF:001636">
    <property type="entry name" value="Ribosome-releasing factor 2, mitochondrial"/>
    <property type="match status" value="1"/>
</dbReference>
<evidence type="ECO:0000259" key="6">
    <source>
        <dbReference type="PROSITE" id="PS51722"/>
    </source>
</evidence>
<dbReference type="InterPro" id="IPR005225">
    <property type="entry name" value="Small_GTP-bd"/>
</dbReference>
<feature type="binding site" evidence="5">
    <location>
        <begin position="93"/>
        <end position="97"/>
    </location>
    <ligand>
        <name>GTP</name>
        <dbReference type="ChEBI" id="CHEBI:37565"/>
    </ligand>
</feature>
<dbReference type="SUPFAM" id="SSF54980">
    <property type="entry name" value="EF-G C-terminal domain-like"/>
    <property type="match status" value="2"/>
</dbReference>
<proteinExistence type="inferred from homology"/>
<comment type="function">
    <text evidence="5">Mitochondrial GTPase that mediates the disassembly of ribosomes from messenger RNA at the termination of mitochondrial protein biosynthesis. Not involved in the GTP-dependent ribosomal translocation step during translation elongation.</text>
</comment>
<dbReference type="GO" id="GO:0032543">
    <property type="term" value="P:mitochondrial translation"/>
    <property type="evidence" value="ECO:0007669"/>
    <property type="project" value="UniProtKB-UniRule"/>
</dbReference>
<dbReference type="SUPFAM" id="SSF52540">
    <property type="entry name" value="P-loop containing nucleoside triphosphate hydrolases"/>
    <property type="match status" value="1"/>
</dbReference>
<dbReference type="Gene3D" id="3.30.70.870">
    <property type="entry name" value="Elongation Factor G (Translational Gtpase), domain 3"/>
    <property type="match status" value="1"/>
</dbReference>
<evidence type="ECO:0000256" key="3">
    <source>
        <dbReference type="ARBA" id="ARBA00023128"/>
    </source>
</evidence>
<dbReference type="InterPro" id="IPR035647">
    <property type="entry name" value="EFG_III/V"/>
</dbReference>
<evidence type="ECO:0000313" key="8">
    <source>
        <dbReference type="Proteomes" id="UP000019375"/>
    </source>
</evidence>
<dbReference type="PANTHER" id="PTHR43261:SF1">
    <property type="entry name" value="RIBOSOME-RELEASING FACTOR 2, MITOCHONDRIAL"/>
    <property type="match status" value="1"/>
</dbReference>
<dbReference type="AlphaFoldDB" id="A0A8J2T823"/>
<comment type="similarity">
    <text evidence="5">Belongs to the TRAFAC class translation factor GTPase superfamily. Classic translation factor GTPase family. EF-G/EF-2 subfamily.</text>
</comment>
<feature type="binding site" evidence="5">
    <location>
        <begin position="145"/>
        <end position="148"/>
    </location>
    <ligand>
        <name>GTP</name>
        <dbReference type="ChEBI" id="CHEBI:37565"/>
    </ligand>
</feature>
<dbReference type="InterPro" id="IPR009000">
    <property type="entry name" value="Transl_B-barrel_sf"/>
</dbReference>
<evidence type="ECO:0000256" key="2">
    <source>
        <dbReference type="ARBA" id="ARBA00022917"/>
    </source>
</evidence>
<dbReference type="Pfam" id="PF00679">
    <property type="entry name" value="EFG_C"/>
    <property type="match status" value="1"/>
</dbReference>
<dbReference type="Pfam" id="PF22042">
    <property type="entry name" value="EF-G_D2"/>
    <property type="match status" value="1"/>
</dbReference>
<evidence type="ECO:0000256" key="4">
    <source>
        <dbReference type="ARBA" id="ARBA00023134"/>
    </source>
</evidence>
<dbReference type="PROSITE" id="PS51722">
    <property type="entry name" value="G_TR_2"/>
    <property type="match status" value="1"/>
</dbReference>
<feature type="domain" description="Tr-type G" evidence="6">
    <location>
        <begin position="19"/>
        <end position="306"/>
    </location>
</feature>
<dbReference type="Pfam" id="PF14492">
    <property type="entry name" value="EFG_III"/>
    <property type="match status" value="1"/>
</dbReference>